<dbReference type="GO" id="GO:0000978">
    <property type="term" value="F:RNA polymerase II cis-regulatory region sequence-specific DNA binding"/>
    <property type="evidence" value="ECO:0007669"/>
    <property type="project" value="InterPro"/>
</dbReference>
<dbReference type="AlphaFoldDB" id="A0A2B7Z144"/>
<organism evidence="10 11">
    <name type="scientific">Polytolypa hystricis (strain UAMH7299)</name>
    <dbReference type="NCBI Taxonomy" id="1447883"/>
    <lineage>
        <taxon>Eukaryota</taxon>
        <taxon>Fungi</taxon>
        <taxon>Dikarya</taxon>
        <taxon>Ascomycota</taxon>
        <taxon>Pezizomycotina</taxon>
        <taxon>Eurotiomycetes</taxon>
        <taxon>Eurotiomycetidae</taxon>
        <taxon>Onygenales</taxon>
        <taxon>Onygenales incertae sedis</taxon>
        <taxon>Polytolypa</taxon>
    </lineage>
</organism>
<evidence type="ECO:0000256" key="1">
    <source>
        <dbReference type="ARBA" id="ARBA00004123"/>
    </source>
</evidence>
<keyword evidence="3" id="KW-0677">Repeat</keyword>
<dbReference type="EMBL" id="PDNA01000010">
    <property type="protein sequence ID" value="PGH27041.1"/>
    <property type="molecule type" value="Genomic_DNA"/>
</dbReference>
<feature type="compositionally biased region" description="Polar residues" evidence="8">
    <location>
        <begin position="385"/>
        <end position="401"/>
    </location>
</feature>
<dbReference type="Proteomes" id="UP000224634">
    <property type="component" value="Unassembled WGS sequence"/>
</dbReference>
<dbReference type="CDD" id="cd12148">
    <property type="entry name" value="fungal_TF_MHR"/>
    <property type="match status" value="1"/>
</dbReference>
<feature type="region of interest" description="Disordered" evidence="8">
    <location>
        <begin position="873"/>
        <end position="922"/>
    </location>
</feature>
<comment type="subcellular location">
    <subcellularLocation>
        <location evidence="1">Nucleus</location>
    </subcellularLocation>
</comment>
<reference evidence="10 11" key="1">
    <citation type="submission" date="2017-10" db="EMBL/GenBank/DDBJ databases">
        <title>Comparative genomics in systemic dimorphic fungi from Ajellomycetaceae.</title>
        <authorList>
            <person name="Munoz J.F."/>
            <person name="Mcewen J.G."/>
            <person name="Clay O.K."/>
            <person name="Cuomo C.A."/>
        </authorList>
    </citation>
    <scope>NUCLEOTIDE SEQUENCE [LARGE SCALE GENOMIC DNA]</scope>
    <source>
        <strain evidence="10 11">UAMH7299</strain>
    </source>
</reference>
<dbReference type="InterPro" id="IPR051059">
    <property type="entry name" value="VerF-like"/>
</dbReference>
<keyword evidence="2" id="KW-0479">Metal-binding</keyword>
<keyword evidence="11" id="KW-1185">Reference proteome</keyword>
<dbReference type="GO" id="GO:0000981">
    <property type="term" value="F:DNA-binding transcription factor activity, RNA polymerase II-specific"/>
    <property type="evidence" value="ECO:0007669"/>
    <property type="project" value="InterPro"/>
</dbReference>
<sequence>MDPNLRPQVSRPPSTSMPPQGPTPLSNLHQYQMQPHFTVGQPHTLPPLQHHQSHSPAPHSYLNQPYRHDIHRYPPTTAHDVYTASSAPMAPHTSVHSLPPSSFLSQHHSQQQFQSHLPSSTSQAYPQPIAPAPPRDRRADYGPIPPGAFSHAENKGPVWETAHGVPGNPAAFVPKDPPRTQVVGSQGRRGILPSVPGRPAAVGNGVNGTTKTTITPQKDADGKFPCPHCNKTYLHAKHLKRHLLRHTGDRPYMCVLCKDTFSRSDILKRHFQKCSLRRGNPTGISHLSHPHAHLKKAQAAGIVPKTHPGDVSSSVPTSNGFVGTSFGESPVNGVAMASGHQPRFTEHQPLSYQVQPHNGMGRGHADHSYAQSQAHQKAQWMAEPKQNSYLVQSGTDSNGQLNVDLPPIDSTKGPGGPDAKRPVIPAGPTPNQAGEIDWTAMFPTGAHDGYMNPVFQSSVAPVADSMHAQVEAADRKFYPTTSGQQQQQQQQQQEGGLNGLYLASTSLGGDGTLDSYAIWNFDLSQNDPLQTKTDRLIDFCFSIGSQEPLNQLPDNDAQLKECLTADNVRHFLDLFAHYQGHWPYLHIPTFNFLDAYDGLILALCCIGAVYSDRVAPSLVRDLVSRTKAAIRRTSRIDQILRNEQDSDVPQSGNNNTEPLSSTDIEEIQAILMLNKLCAWHGGPEDRAIAREEVALFARFARRFNLLKPAGPDDPNSYSILHNLPSNQPVDISNWNWLSWVEQEKRCRLVFMLYLADSAQRMYFNAEPHFDPLEIQIPLPCDDAAWDARDAQQCADALGLRGPELQATVNINGSRCMKQMEMHNALSALQSEEVEFQPSTTNVYSKFILIHAIHVQIWLLQKQLSLGNIVPSRSPIPTSDPASTSYNPLSRSDSPSADGSETNSHPSSGHATPTVSSPSLDAASSVTSNTRAVSPIMSQANATFVSIMQGLKRWKRVWDEDMALQYPPESTLTRRFGFCRDAVHYFWLAHVFLRANRMNDWRLAPDVRLVTVMNMLRKVRSFAQSDAAKRGESLGSMSDIDDNFAVKDLILDMKLLFRPNDELSDGSMDTPTSDTLAPH</sequence>
<evidence type="ECO:0000256" key="5">
    <source>
        <dbReference type="ARBA" id="ARBA00022833"/>
    </source>
</evidence>
<dbReference type="SUPFAM" id="SSF57667">
    <property type="entry name" value="beta-beta-alpha zinc fingers"/>
    <property type="match status" value="1"/>
</dbReference>
<evidence type="ECO:0000256" key="2">
    <source>
        <dbReference type="ARBA" id="ARBA00022723"/>
    </source>
</evidence>
<name>A0A2B7Z144_POLH7</name>
<accession>A0A2B7Z144</accession>
<dbReference type="PANTHER" id="PTHR40626:SF12">
    <property type="entry name" value="RFEC"/>
    <property type="match status" value="1"/>
</dbReference>
<dbReference type="GO" id="GO:0008270">
    <property type="term" value="F:zinc ion binding"/>
    <property type="evidence" value="ECO:0007669"/>
    <property type="project" value="UniProtKB-KW"/>
</dbReference>
<dbReference type="InterPro" id="IPR007219">
    <property type="entry name" value="XnlR_reg_dom"/>
</dbReference>
<feature type="compositionally biased region" description="Low complexity" evidence="8">
    <location>
        <begin position="96"/>
        <end position="120"/>
    </location>
</feature>
<dbReference type="GO" id="GO:0000785">
    <property type="term" value="C:chromatin"/>
    <property type="evidence" value="ECO:0007669"/>
    <property type="project" value="TreeGrafter"/>
</dbReference>
<dbReference type="STRING" id="1447883.A0A2B7Z144"/>
<feature type="compositionally biased region" description="Polar residues" evidence="8">
    <location>
        <begin position="874"/>
        <end position="922"/>
    </location>
</feature>
<evidence type="ECO:0000313" key="11">
    <source>
        <dbReference type="Proteomes" id="UP000224634"/>
    </source>
</evidence>
<dbReference type="GO" id="GO:0005634">
    <property type="term" value="C:nucleus"/>
    <property type="evidence" value="ECO:0007669"/>
    <property type="project" value="UniProtKB-SubCell"/>
</dbReference>
<dbReference type="InterPro" id="IPR036236">
    <property type="entry name" value="Znf_C2H2_sf"/>
</dbReference>
<evidence type="ECO:0000259" key="9">
    <source>
        <dbReference type="PROSITE" id="PS50157"/>
    </source>
</evidence>
<feature type="compositionally biased region" description="Low complexity" evidence="8">
    <location>
        <begin position="46"/>
        <end position="60"/>
    </location>
</feature>
<dbReference type="OrthoDB" id="9439903at2759"/>
<feature type="region of interest" description="Disordered" evidence="8">
    <location>
        <begin position="170"/>
        <end position="219"/>
    </location>
</feature>
<dbReference type="GO" id="GO:0006351">
    <property type="term" value="P:DNA-templated transcription"/>
    <property type="evidence" value="ECO:0007669"/>
    <property type="project" value="InterPro"/>
</dbReference>
<evidence type="ECO:0000256" key="8">
    <source>
        <dbReference type="SAM" id="MobiDB-lite"/>
    </source>
</evidence>
<dbReference type="Pfam" id="PF04082">
    <property type="entry name" value="Fungal_trans"/>
    <property type="match status" value="1"/>
</dbReference>
<keyword evidence="6" id="KW-0539">Nucleus</keyword>
<dbReference type="PANTHER" id="PTHR40626">
    <property type="entry name" value="MIP31509P"/>
    <property type="match status" value="1"/>
</dbReference>
<feature type="compositionally biased region" description="Polar residues" evidence="8">
    <location>
        <begin position="23"/>
        <end position="35"/>
    </location>
</feature>
<dbReference type="PROSITE" id="PS00028">
    <property type="entry name" value="ZINC_FINGER_C2H2_1"/>
    <property type="match status" value="1"/>
</dbReference>
<keyword evidence="4 7" id="KW-0863">Zinc-finger</keyword>
<feature type="domain" description="C2H2-type" evidence="9">
    <location>
        <begin position="224"/>
        <end position="251"/>
    </location>
</feature>
<feature type="region of interest" description="Disordered" evidence="8">
    <location>
        <begin position="88"/>
        <end position="151"/>
    </location>
</feature>
<protein>
    <recommendedName>
        <fullName evidence="9">C2H2-type domain-containing protein</fullName>
    </recommendedName>
</protein>
<evidence type="ECO:0000256" key="4">
    <source>
        <dbReference type="ARBA" id="ARBA00022771"/>
    </source>
</evidence>
<comment type="caution">
    <text evidence="10">The sequence shown here is derived from an EMBL/GenBank/DDBJ whole genome shotgun (WGS) entry which is preliminary data.</text>
</comment>
<dbReference type="PROSITE" id="PS50157">
    <property type="entry name" value="ZINC_FINGER_C2H2_2"/>
    <property type="match status" value="1"/>
</dbReference>
<keyword evidence="5" id="KW-0862">Zinc</keyword>
<proteinExistence type="predicted"/>
<feature type="region of interest" description="Disordered" evidence="8">
    <location>
        <begin position="1"/>
        <end position="76"/>
    </location>
</feature>
<dbReference type="InterPro" id="IPR013087">
    <property type="entry name" value="Znf_C2H2_type"/>
</dbReference>
<evidence type="ECO:0000256" key="6">
    <source>
        <dbReference type="ARBA" id="ARBA00023242"/>
    </source>
</evidence>
<dbReference type="SMART" id="SM00355">
    <property type="entry name" value="ZnF_C2H2"/>
    <property type="match status" value="2"/>
</dbReference>
<evidence type="ECO:0000256" key="7">
    <source>
        <dbReference type="PROSITE-ProRule" id="PRU00042"/>
    </source>
</evidence>
<evidence type="ECO:0000313" key="10">
    <source>
        <dbReference type="EMBL" id="PGH27041.1"/>
    </source>
</evidence>
<evidence type="ECO:0000256" key="3">
    <source>
        <dbReference type="ARBA" id="ARBA00022737"/>
    </source>
</evidence>
<dbReference type="Gene3D" id="3.30.160.60">
    <property type="entry name" value="Classic Zinc Finger"/>
    <property type="match status" value="2"/>
</dbReference>
<feature type="region of interest" description="Disordered" evidence="8">
    <location>
        <begin position="359"/>
        <end position="436"/>
    </location>
</feature>
<gene>
    <name evidence="10" type="ORF">AJ80_01226</name>
</gene>